<gene>
    <name evidence="2" type="ORF">K431DRAFT_2438</name>
</gene>
<feature type="compositionally biased region" description="Polar residues" evidence="1">
    <location>
        <begin position="26"/>
        <end position="54"/>
    </location>
</feature>
<organism evidence="2 3">
    <name type="scientific">Polychaeton citri CBS 116435</name>
    <dbReference type="NCBI Taxonomy" id="1314669"/>
    <lineage>
        <taxon>Eukaryota</taxon>
        <taxon>Fungi</taxon>
        <taxon>Dikarya</taxon>
        <taxon>Ascomycota</taxon>
        <taxon>Pezizomycotina</taxon>
        <taxon>Dothideomycetes</taxon>
        <taxon>Dothideomycetidae</taxon>
        <taxon>Capnodiales</taxon>
        <taxon>Capnodiaceae</taxon>
        <taxon>Polychaeton</taxon>
    </lineage>
</organism>
<dbReference type="EMBL" id="MU003765">
    <property type="protein sequence ID" value="KAF2726140.1"/>
    <property type="molecule type" value="Genomic_DNA"/>
</dbReference>
<evidence type="ECO:0000313" key="2">
    <source>
        <dbReference type="EMBL" id="KAF2726140.1"/>
    </source>
</evidence>
<keyword evidence="3" id="KW-1185">Reference proteome</keyword>
<reference evidence="2" key="1">
    <citation type="journal article" date="2020" name="Stud. Mycol.">
        <title>101 Dothideomycetes genomes: a test case for predicting lifestyles and emergence of pathogens.</title>
        <authorList>
            <person name="Haridas S."/>
            <person name="Albert R."/>
            <person name="Binder M."/>
            <person name="Bloem J."/>
            <person name="Labutti K."/>
            <person name="Salamov A."/>
            <person name="Andreopoulos B."/>
            <person name="Baker S."/>
            <person name="Barry K."/>
            <person name="Bills G."/>
            <person name="Bluhm B."/>
            <person name="Cannon C."/>
            <person name="Castanera R."/>
            <person name="Culley D."/>
            <person name="Daum C."/>
            <person name="Ezra D."/>
            <person name="Gonzalez J."/>
            <person name="Henrissat B."/>
            <person name="Kuo A."/>
            <person name="Liang C."/>
            <person name="Lipzen A."/>
            <person name="Lutzoni F."/>
            <person name="Magnuson J."/>
            <person name="Mondo S."/>
            <person name="Nolan M."/>
            <person name="Ohm R."/>
            <person name="Pangilinan J."/>
            <person name="Park H.-J."/>
            <person name="Ramirez L."/>
            <person name="Alfaro M."/>
            <person name="Sun H."/>
            <person name="Tritt A."/>
            <person name="Yoshinaga Y."/>
            <person name="Zwiers L.-H."/>
            <person name="Turgeon B."/>
            <person name="Goodwin S."/>
            <person name="Spatafora J."/>
            <person name="Crous P."/>
            <person name="Grigoriev I."/>
        </authorList>
    </citation>
    <scope>NUCLEOTIDE SEQUENCE</scope>
    <source>
        <strain evidence="2">CBS 116435</strain>
    </source>
</reference>
<comment type="caution">
    <text evidence="2">The sequence shown here is derived from an EMBL/GenBank/DDBJ whole genome shotgun (WGS) entry which is preliminary data.</text>
</comment>
<evidence type="ECO:0000313" key="3">
    <source>
        <dbReference type="Proteomes" id="UP000799441"/>
    </source>
</evidence>
<name>A0A9P4QH19_9PEZI</name>
<feature type="region of interest" description="Disordered" evidence="1">
    <location>
        <begin position="1"/>
        <end position="113"/>
    </location>
</feature>
<proteinExistence type="predicted"/>
<sequence>MAVQAGVVPRPVSCPYAAWEGDNKPRLTQSDNSEPSMPSSTIPEQTIITHTLHNPTHPKDASQTHPPPHPSPSSRPSRHAPAHQARSLSSAVFHRPSAPLRPASIATARGATP</sequence>
<dbReference type="AlphaFoldDB" id="A0A9P4QH19"/>
<accession>A0A9P4QH19</accession>
<protein>
    <submittedName>
        <fullName evidence="2">Uncharacterized protein</fullName>
    </submittedName>
</protein>
<evidence type="ECO:0000256" key="1">
    <source>
        <dbReference type="SAM" id="MobiDB-lite"/>
    </source>
</evidence>
<dbReference type="Proteomes" id="UP000799441">
    <property type="component" value="Unassembled WGS sequence"/>
</dbReference>